<comment type="caution">
    <text evidence="4">The sequence shown here is derived from an EMBL/GenBank/DDBJ whole genome shotgun (WGS) entry which is preliminary data.</text>
</comment>
<evidence type="ECO:0000256" key="2">
    <source>
        <dbReference type="ARBA" id="ARBA00022737"/>
    </source>
</evidence>
<dbReference type="SUPFAM" id="SSF48452">
    <property type="entry name" value="TPR-like"/>
    <property type="match status" value="1"/>
</dbReference>
<evidence type="ECO:0000256" key="3">
    <source>
        <dbReference type="PROSITE-ProRule" id="PRU00708"/>
    </source>
</evidence>
<dbReference type="Pfam" id="PF13041">
    <property type="entry name" value="PPR_2"/>
    <property type="match status" value="2"/>
</dbReference>
<dbReference type="AlphaFoldDB" id="A0AAV0DX15"/>
<dbReference type="PANTHER" id="PTHR46128:SF356">
    <property type="entry name" value="PENTACOTRIPEPTIDE-REPEAT REGION OF PRORP DOMAIN-CONTAINING PROTEIN"/>
    <property type="match status" value="1"/>
</dbReference>
<dbReference type="PROSITE" id="PS51375">
    <property type="entry name" value="PPR"/>
    <property type="match status" value="8"/>
</dbReference>
<dbReference type="InterPro" id="IPR002885">
    <property type="entry name" value="PPR_rpt"/>
</dbReference>
<keyword evidence="2" id="KW-0677">Repeat</keyword>
<dbReference type="NCBIfam" id="TIGR00756">
    <property type="entry name" value="PPR"/>
    <property type="match status" value="3"/>
</dbReference>
<feature type="repeat" description="PPR" evidence="3">
    <location>
        <begin position="1069"/>
        <end position="1103"/>
    </location>
</feature>
<dbReference type="Proteomes" id="UP001152523">
    <property type="component" value="Unassembled WGS sequence"/>
</dbReference>
<accession>A0AAV0DX15</accession>
<evidence type="ECO:0000313" key="6">
    <source>
        <dbReference type="Proteomes" id="UP001152523"/>
    </source>
</evidence>
<feature type="repeat" description="PPR" evidence="3">
    <location>
        <begin position="964"/>
        <end position="998"/>
    </location>
</feature>
<feature type="repeat" description="PPR" evidence="3">
    <location>
        <begin position="863"/>
        <end position="897"/>
    </location>
</feature>
<reference evidence="4" key="1">
    <citation type="submission" date="2022-07" db="EMBL/GenBank/DDBJ databases">
        <authorList>
            <person name="Macas J."/>
            <person name="Novak P."/>
            <person name="Neumann P."/>
        </authorList>
    </citation>
    <scope>NUCLEOTIDE SEQUENCE</scope>
</reference>
<feature type="repeat" description="PPR" evidence="3">
    <location>
        <begin position="1139"/>
        <end position="1173"/>
    </location>
</feature>
<name>A0AAV0DX15_9ASTE</name>
<evidence type="ECO:0000256" key="1">
    <source>
        <dbReference type="ARBA" id="ARBA00007626"/>
    </source>
</evidence>
<dbReference type="EMBL" id="CAMAPF010001055">
    <property type="protein sequence ID" value="CAH9143616.1"/>
    <property type="molecule type" value="Genomic_DNA"/>
</dbReference>
<organism evidence="4 6">
    <name type="scientific">Cuscuta epithymum</name>
    <dbReference type="NCBI Taxonomy" id="186058"/>
    <lineage>
        <taxon>Eukaryota</taxon>
        <taxon>Viridiplantae</taxon>
        <taxon>Streptophyta</taxon>
        <taxon>Embryophyta</taxon>
        <taxon>Tracheophyta</taxon>
        <taxon>Spermatophyta</taxon>
        <taxon>Magnoliopsida</taxon>
        <taxon>eudicotyledons</taxon>
        <taxon>Gunneridae</taxon>
        <taxon>Pentapetalae</taxon>
        <taxon>asterids</taxon>
        <taxon>lamiids</taxon>
        <taxon>Solanales</taxon>
        <taxon>Convolvulaceae</taxon>
        <taxon>Cuscuteae</taxon>
        <taxon>Cuscuta</taxon>
        <taxon>Cuscuta subgen. Cuscuta</taxon>
    </lineage>
</organism>
<evidence type="ECO:0008006" key="7">
    <source>
        <dbReference type="Google" id="ProtNLM"/>
    </source>
</evidence>
<keyword evidence="6" id="KW-1185">Reference proteome</keyword>
<comment type="similarity">
    <text evidence="1">Belongs to the PPR family. P subfamily.</text>
</comment>
<dbReference type="EMBL" id="CAMAPF010000152">
    <property type="protein sequence ID" value="CAH9109454.1"/>
    <property type="molecule type" value="Genomic_DNA"/>
</dbReference>
<sequence length="1256" mass="142363">MLQLLFNLQQSRKQHIKRVHFLLPHFSSFLPYNCPLSSFTVHASQQSCASAAKPTINEATSINFHGIAKHVISICSPLRDSSKGETSVNSYLKECLLSLSCISPETVRKFWRVPVLQPQDVLQILLGFQCGGDNFQLEAKKVESLWGIFRRAGEQSKGFGHLPQSYKIMASLLVRVQLFEEVECLLSVAGTRGILLDDHEIFSNLIQGYVGELQLKKAVSNYDRMRILGLSPSSLCYQHLLEFLVQLNVTHLAPQIFADAIELGLGKIVAEGSIYGGVVRMLCLEGKVQDARILVKKVLALGFKPTDIVLSSMVNAYCEKKDYDDILSFFVEARCIPDLHVGNKIMHSLCTCYGSDFANSFRLKLEGLGFCSNEITFGILIGWSCREGKMKDAFIYFSEILSRNLKPQIYSYDALLSGFFKKGMWKHSQEIIYEMKDRAEVLHLSTFLVLLAGYCKARLFHEVKATVSQMADCGFIQPISLEDPLSKAFTLLGLAPSDVKIRRDSEFGYSKAEFFDNLGNGLFLDTDIGKYETTMTEVLDNAMLPDFKSQILKSIGSNKDIKEAIVTVYRMGKWGQMVSLPLFTTLVKGICECRGSMKTVVHWSEENPIFNYHQLDHETLNTLAQAFGKKGFMRRARIIVKGLMMRHQSVENKTHTVLLIGLCKKGDRRALANYWQLAQRYNWYPGLKDGKTLLSCLCRQGFLDKALELFEVMLVHYPHKEDFGNSFNEYFEQLCACGFTNSARVLVETLENRGYNPDDMSYGHLISVLCKEKKFSEAFLISETMLAKNFTLPLDVCNVLIPWLCRTGKIEKAVFLKDSVSRKQPSALFYLHCALLHGFCQSGMVDEASNLYQEIHRHRLSFDMEAYNPLVQGYSKAKNFKKIRELFGVMIRKNLDLTLASYRSLMSLMFAEGKLCLALSLKMVMIKQNNLPHSVIYSILIFHLFSVKKTSVVNTLVHEMQPLEEVTYNFLIQGFSMCNDAKCSFQYLKDMMQKDLKPNNRSLREVIKCLSCNGELEKALDLSKEMELRGWALGSLTQYAMIEGLLTNGNFSEAIELLDRIAQKDLIPSNINYDVLIKRFCQHAEVYKAVDLLNIMLRKGNDPDTASFDYVIQSFCSCNILDQALDFHAEMLCRNLIPNSNTWNKLTHSLCNGGRVAEAEMLIHSIVQISETPSREMYCAVVNAYRFGNNFIKASQVLHKMQQNGYEPDFDTHWALISNLSNSRNENTGQSKSGGFLSRFLSEVGFSREIPNAKKG</sequence>
<proteinExistence type="inferred from homology"/>
<gene>
    <name evidence="4" type="ORF">CEPIT_LOCUS18745</name>
    <name evidence="5" type="ORF">CEPIT_LOCUS40801</name>
</gene>
<dbReference type="InterPro" id="IPR050872">
    <property type="entry name" value="PPR_P_subfamily"/>
</dbReference>
<feature type="repeat" description="PPR" evidence="3">
    <location>
        <begin position="1174"/>
        <end position="1208"/>
    </location>
</feature>
<feature type="repeat" description="PPR" evidence="3">
    <location>
        <begin position="758"/>
        <end position="792"/>
    </location>
</feature>
<dbReference type="Pfam" id="PF01535">
    <property type="entry name" value="PPR"/>
    <property type="match status" value="10"/>
</dbReference>
<feature type="repeat" description="PPR" evidence="3">
    <location>
        <begin position="1104"/>
        <end position="1138"/>
    </location>
</feature>
<dbReference type="PANTHER" id="PTHR46128">
    <property type="entry name" value="MITOCHONDRIAL GROUP I INTRON SPLICING FACTOR CCM1"/>
    <property type="match status" value="1"/>
</dbReference>
<evidence type="ECO:0000313" key="5">
    <source>
        <dbReference type="EMBL" id="CAH9143616.1"/>
    </source>
</evidence>
<dbReference type="Gene3D" id="1.25.40.10">
    <property type="entry name" value="Tetratricopeptide repeat domain"/>
    <property type="match status" value="7"/>
</dbReference>
<evidence type="ECO:0000313" key="4">
    <source>
        <dbReference type="EMBL" id="CAH9109454.1"/>
    </source>
</evidence>
<dbReference type="InterPro" id="IPR011990">
    <property type="entry name" value="TPR-like_helical_dom_sf"/>
</dbReference>
<feature type="repeat" description="PPR" evidence="3">
    <location>
        <begin position="373"/>
        <end position="407"/>
    </location>
</feature>
<protein>
    <recommendedName>
        <fullName evidence="7">Pentatricopeptide repeat-containing protein</fullName>
    </recommendedName>
</protein>